<dbReference type="EMBL" id="DWYG01000075">
    <property type="protein sequence ID" value="HJB41844.1"/>
    <property type="molecule type" value="Genomic_DNA"/>
</dbReference>
<comment type="caution">
    <text evidence="9">The sequence shown here is derived from an EMBL/GenBank/DDBJ whole genome shotgun (WGS) entry which is preliminary data.</text>
</comment>
<gene>
    <name evidence="9" type="ORF">H9945_05030</name>
</gene>
<evidence type="ECO:0000259" key="8">
    <source>
        <dbReference type="PROSITE" id="PS51900"/>
    </source>
</evidence>
<evidence type="ECO:0000256" key="4">
    <source>
        <dbReference type="ARBA" id="ARBA00023125"/>
    </source>
</evidence>
<dbReference type="PROSITE" id="PS51898">
    <property type="entry name" value="TYR_RECOMBINASE"/>
    <property type="match status" value="1"/>
</dbReference>
<evidence type="ECO:0000256" key="2">
    <source>
        <dbReference type="ARBA" id="ARBA00008857"/>
    </source>
</evidence>
<keyword evidence="4 6" id="KW-0238">DNA-binding</keyword>
<dbReference type="Pfam" id="PF02899">
    <property type="entry name" value="Phage_int_SAM_1"/>
    <property type="match status" value="1"/>
</dbReference>
<dbReference type="PANTHER" id="PTHR30349">
    <property type="entry name" value="PHAGE INTEGRASE-RELATED"/>
    <property type="match status" value="1"/>
</dbReference>
<name>A0A9D2M6R0_9FIRM</name>
<dbReference type="GO" id="GO:0015074">
    <property type="term" value="P:DNA integration"/>
    <property type="evidence" value="ECO:0007669"/>
    <property type="project" value="UniProtKB-KW"/>
</dbReference>
<dbReference type="PANTHER" id="PTHR30349:SF89">
    <property type="entry name" value="INTEGRASE_RECOMBINASE"/>
    <property type="match status" value="1"/>
</dbReference>
<dbReference type="Proteomes" id="UP000886803">
    <property type="component" value="Unassembled WGS sequence"/>
</dbReference>
<dbReference type="SUPFAM" id="SSF56349">
    <property type="entry name" value="DNA breaking-rejoining enzymes"/>
    <property type="match status" value="1"/>
</dbReference>
<dbReference type="PROSITE" id="PS51900">
    <property type="entry name" value="CB"/>
    <property type="match status" value="1"/>
</dbReference>
<dbReference type="InterPro" id="IPR002104">
    <property type="entry name" value="Integrase_catalytic"/>
</dbReference>
<dbReference type="InterPro" id="IPR044068">
    <property type="entry name" value="CB"/>
</dbReference>
<dbReference type="InterPro" id="IPR004107">
    <property type="entry name" value="Integrase_SAM-like_N"/>
</dbReference>
<evidence type="ECO:0000313" key="9">
    <source>
        <dbReference type="EMBL" id="HJB41844.1"/>
    </source>
</evidence>
<evidence type="ECO:0000313" key="10">
    <source>
        <dbReference type="Proteomes" id="UP000886803"/>
    </source>
</evidence>
<sequence length="298" mass="33840">MSMQEMTDKQLEAYRKELVRRERSPATIANYIRHCGEFLQFCQDSQDGLEAASNQEMLLSWKRTLLTAGLCPATINAKLAAVNGFVRFLGRPELCVRQVRRQRRVFRDKDRDLTRGEYLRLVQTAKAQGRARLCLALQTICATGIRVSELRFITVEAVRTGRATVTGKGKCREILLPGALRQKLKRYLKGLGRWLKCGDHTMSACSSPVFLTAGGQPLDRSNLWREMRSLCKTAGVDPHKVFPHNLRHLFAKTFYTLNKDIAKLADLLGHASIETTRIYIMETGAAHARLLERMHLLL</sequence>
<dbReference type="InterPro" id="IPR050090">
    <property type="entry name" value="Tyrosine_recombinase_XerCD"/>
</dbReference>
<proteinExistence type="inferred from homology"/>
<dbReference type="InterPro" id="IPR010998">
    <property type="entry name" value="Integrase_recombinase_N"/>
</dbReference>
<comment type="similarity">
    <text evidence="2">Belongs to the 'phage' integrase family.</text>
</comment>
<dbReference type="Gene3D" id="1.10.150.130">
    <property type="match status" value="1"/>
</dbReference>
<comment type="function">
    <text evidence="1">Site-specific tyrosine recombinase, which acts by catalyzing the cutting and rejoining of the recombining DNA molecules.</text>
</comment>
<reference evidence="9" key="1">
    <citation type="journal article" date="2021" name="PeerJ">
        <title>Extensive microbial diversity within the chicken gut microbiome revealed by metagenomics and culture.</title>
        <authorList>
            <person name="Gilroy R."/>
            <person name="Ravi A."/>
            <person name="Getino M."/>
            <person name="Pursley I."/>
            <person name="Horton D.L."/>
            <person name="Alikhan N.F."/>
            <person name="Baker D."/>
            <person name="Gharbi K."/>
            <person name="Hall N."/>
            <person name="Watson M."/>
            <person name="Adriaenssens E.M."/>
            <person name="Foster-Nyarko E."/>
            <person name="Jarju S."/>
            <person name="Secka A."/>
            <person name="Antonio M."/>
            <person name="Oren A."/>
            <person name="Chaudhuri R.R."/>
            <person name="La Ragione R."/>
            <person name="Hildebrand F."/>
            <person name="Pallen M.J."/>
        </authorList>
    </citation>
    <scope>NUCLEOTIDE SEQUENCE</scope>
    <source>
        <strain evidence="9">ChiBcec8-13705</strain>
    </source>
</reference>
<feature type="domain" description="Core-binding (CB)" evidence="8">
    <location>
        <begin position="1"/>
        <end position="90"/>
    </location>
</feature>
<evidence type="ECO:0000256" key="3">
    <source>
        <dbReference type="ARBA" id="ARBA00022908"/>
    </source>
</evidence>
<evidence type="ECO:0000256" key="5">
    <source>
        <dbReference type="ARBA" id="ARBA00023172"/>
    </source>
</evidence>
<evidence type="ECO:0000259" key="7">
    <source>
        <dbReference type="PROSITE" id="PS51898"/>
    </source>
</evidence>
<reference evidence="9" key="2">
    <citation type="submission" date="2021-04" db="EMBL/GenBank/DDBJ databases">
        <authorList>
            <person name="Gilroy R."/>
        </authorList>
    </citation>
    <scope>NUCLEOTIDE SEQUENCE</scope>
    <source>
        <strain evidence="9">ChiBcec8-13705</strain>
    </source>
</reference>
<dbReference type="GO" id="GO:0003677">
    <property type="term" value="F:DNA binding"/>
    <property type="evidence" value="ECO:0007669"/>
    <property type="project" value="UniProtKB-UniRule"/>
</dbReference>
<dbReference type="InterPro" id="IPR011010">
    <property type="entry name" value="DNA_brk_join_enz"/>
</dbReference>
<dbReference type="Pfam" id="PF00589">
    <property type="entry name" value="Phage_integrase"/>
    <property type="match status" value="1"/>
</dbReference>
<protein>
    <submittedName>
        <fullName evidence="9">Site-specific integrase</fullName>
    </submittedName>
</protein>
<keyword evidence="5" id="KW-0233">DNA recombination</keyword>
<feature type="domain" description="Tyr recombinase" evidence="7">
    <location>
        <begin position="108"/>
        <end position="295"/>
    </location>
</feature>
<evidence type="ECO:0000256" key="6">
    <source>
        <dbReference type="PROSITE-ProRule" id="PRU01248"/>
    </source>
</evidence>
<accession>A0A9D2M6R0</accession>
<dbReference type="GO" id="GO:0006310">
    <property type="term" value="P:DNA recombination"/>
    <property type="evidence" value="ECO:0007669"/>
    <property type="project" value="UniProtKB-KW"/>
</dbReference>
<dbReference type="Gene3D" id="1.10.443.10">
    <property type="entry name" value="Intergrase catalytic core"/>
    <property type="match status" value="1"/>
</dbReference>
<organism evidence="9 10">
    <name type="scientific">Candidatus Gemmiger avicola</name>
    <dbReference type="NCBI Taxonomy" id="2838605"/>
    <lineage>
        <taxon>Bacteria</taxon>
        <taxon>Bacillati</taxon>
        <taxon>Bacillota</taxon>
        <taxon>Clostridia</taxon>
        <taxon>Eubacteriales</taxon>
        <taxon>Gemmiger</taxon>
    </lineage>
</organism>
<dbReference type="AlphaFoldDB" id="A0A9D2M6R0"/>
<keyword evidence="3" id="KW-0229">DNA integration</keyword>
<evidence type="ECO:0000256" key="1">
    <source>
        <dbReference type="ARBA" id="ARBA00003283"/>
    </source>
</evidence>
<dbReference type="InterPro" id="IPR013762">
    <property type="entry name" value="Integrase-like_cat_sf"/>
</dbReference>